<gene>
    <name evidence="2" type="ORF">J8TS2_39710</name>
</gene>
<sequence length="359" mass="40905">MIVKVGELREGYIVQKDVYGRSSRPLIPANTKITKMHIEVLKAFLIEGIEVEFEKENTSEKEPRKDVDQNQENLPVHTTFTHEYERAVQRFKKEFQLWQTGLPINISNVRAILTPLLTIALEDKRSIQSIHQLAQPEEYMYHHPVAVSILSGWIAKRLGYNQGKIFQVALAGLLADCGMARIDESLFMNARTLNDSERKKIKEHPLYSYQMVKDIPLLKPETKLAIVQHHERLDGTGYPSGKRGNSLLMQSQIIAIADIYHAMTSKRLFKSQQSPFKALQMMKIDQFGKLHISILKELIATIANLPIGTTIHLSNGQQAEVVFSKADAQLRPLVRIETGEIIDLEKNRNLYIECIVDNG</sequence>
<dbReference type="EMBL" id="BORB01000053">
    <property type="protein sequence ID" value="GIN59652.1"/>
    <property type="molecule type" value="Genomic_DNA"/>
</dbReference>
<dbReference type="InterPro" id="IPR037522">
    <property type="entry name" value="HD_GYP_dom"/>
</dbReference>
<comment type="caution">
    <text evidence="2">The sequence shown here is derived from an EMBL/GenBank/DDBJ whole genome shotgun (WGS) entry which is preliminary data.</text>
</comment>
<protein>
    <submittedName>
        <fullName evidence="2">HD family phosphohydrolase</fullName>
    </submittedName>
</protein>
<keyword evidence="3" id="KW-1185">Reference proteome</keyword>
<name>A0ABQ4KNY8_9BACI</name>
<dbReference type="RefSeq" id="WP_212967386.1">
    <property type="nucleotide sequence ID" value="NZ_BORB01000053.1"/>
</dbReference>
<dbReference type="InterPro" id="IPR003607">
    <property type="entry name" value="HD/PDEase_dom"/>
</dbReference>
<evidence type="ECO:0000259" key="1">
    <source>
        <dbReference type="PROSITE" id="PS51832"/>
    </source>
</evidence>
<dbReference type="CDD" id="cd00077">
    <property type="entry name" value="HDc"/>
    <property type="match status" value="1"/>
</dbReference>
<dbReference type="SMART" id="SM00471">
    <property type="entry name" value="HDc"/>
    <property type="match status" value="1"/>
</dbReference>
<dbReference type="SUPFAM" id="SSF109604">
    <property type="entry name" value="HD-domain/PDEase-like"/>
    <property type="match status" value="1"/>
</dbReference>
<evidence type="ECO:0000313" key="3">
    <source>
        <dbReference type="Proteomes" id="UP000679950"/>
    </source>
</evidence>
<accession>A0ABQ4KNY8</accession>
<dbReference type="Proteomes" id="UP000679950">
    <property type="component" value="Unassembled WGS sequence"/>
</dbReference>
<dbReference type="Pfam" id="PF13487">
    <property type="entry name" value="HD_5"/>
    <property type="match status" value="1"/>
</dbReference>
<proteinExistence type="predicted"/>
<feature type="domain" description="HD-GYP" evidence="1">
    <location>
        <begin position="118"/>
        <end position="314"/>
    </location>
</feature>
<organism evidence="2 3">
    <name type="scientific">Lederbergia ruris</name>
    <dbReference type="NCBI Taxonomy" id="217495"/>
    <lineage>
        <taxon>Bacteria</taxon>
        <taxon>Bacillati</taxon>
        <taxon>Bacillota</taxon>
        <taxon>Bacilli</taxon>
        <taxon>Bacillales</taxon>
        <taxon>Bacillaceae</taxon>
        <taxon>Lederbergia</taxon>
    </lineage>
</organism>
<evidence type="ECO:0000313" key="2">
    <source>
        <dbReference type="EMBL" id="GIN59652.1"/>
    </source>
</evidence>
<dbReference type="PANTHER" id="PTHR43155:SF2">
    <property type="entry name" value="CYCLIC DI-GMP PHOSPHODIESTERASE PA4108"/>
    <property type="match status" value="1"/>
</dbReference>
<dbReference type="PANTHER" id="PTHR43155">
    <property type="entry name" value="CYCLIC DI-GMP PHOSPHODIESTERASE PA4108-RELATED"/>
    <property type="match status" value="1"/>
</dbReference>
<reference evidence="2 3" key="1">
    <citation type="submission" date="2021-03" db="EMBL/GenBank/DDBJ databases">
        <title>Antimicrobial resistance genes in bacteria isolated from Japanese honey, and their potential for conferring macrolide and lincosamide resistance in the American foulbrood pathogen Paenibacillus larvae.</title>
        <authorList>
            <person name="Okamoto M."/>
            <person name="Kumagai M."/>
            <person name="Kanamori H."/>
            <person name="Takamatsu D."/>
        </authorList>
    </citation>
    <scope>NUCLEOTIDE SEQUENCE [LARGE SCALE GENOMIC DNA]</scope>
    <source>
        <strain evidence="2 3">J8TS2</strain>
    </source>
</reference>
<dbReference type="PROSITE" id="PS51832">
    <property type="entry name" value="HD_GYP"/>
    <property type="match status" value="1"/>
</dbReference>
<dbReference type="Gene3D" id="1.10.3210.10">
    <property type="entry name" value="Hypothetical protein af1432"/>
    <property type="match status" value="1"/>
</dbReference>